<dbReference type="PANTHER" id="PTHR38773">
    <property type="entry name" value="PROTEIN SPRT"/>
    <property type="match status" value="1"/>
</dbReference>
<proteinExistence type="predicted"/>
<organism evidence="2 3">
    <name type="scientific">Oceanococcus atlanticus</name>
    <dbReference type="NCBI Taxonomy" id="1317117"/>
    <lineage>
        <taxon>Bacteria</taxon>
        <taxon>Pseudomonadati</taxon>
        <taxon>Pseudomonadota</taxon>
        <taxon>Gammaproteobacteria</taxon>
        <taxon>Chromatiales</taxon>
        <taxon>Oceanococcaceae</taxon>
        <taxon>Oceanococcus</taxon>
    </lineage>
</organism>
<dbReference type="STRING" id="1317117.ATO7_12818"/>
<dbReference type="RefSeq" id="WP_083562330.1">
    <property type="nucleotide sequence ID" value="NZ_AQQV01000003.1"/>
</dbReference>
<dbReference type="GO" id="GO:0006950">
    <property type="term" value="P:response to stress"/>
    <property type="evidence" value="ECO:0007669"/>
    <property type="project" value="UniProtKB-ARBA"/>
</dbReference>
<comment type="caution">
    <text evidence="2">The sequence shown here is derived from an EMBL/GenBank/DDBJ whole genome shotgun (WGS) entry which is preliminary data.</text>
</comment>
<evidence type="ECO:0000313" key="3">
    <source>
        <dbReference type="Proteomes" id="UP000192342"/>
    </source>
</evidence>
<protein>
    <recommendedName>
        <fullName evidence="1">SprT-like domain-containing protein</fullName>
    </recommendedName>
</protein>
<evidence type="ECO:0000313" key="2">
    <source>
        <dbReference type="EMBL" id="ORE86179.1"/>
    </source>
</evidence>
<dbReference type="Proteomes" id="UP000192342">
    <property type="component" value="Unassembled WGS sequence"/>
</dbReference>
<gene>
    <name evidence="2" type="ORF">ATO7_12818</name>
</gene>
<dbReference type="AlphaFoldDB" id="A0A1Y1SC16"/>
<sequence length="164" mass="18544">MLPERIAHERLTQDLATLNQALGRQDSLPRLRFDLRGRCAGLALPQQWTIRLNNALLQEHGAEFVDDTVPHELAHLVAYAHHGRRIRPHGAEWAALMGVLGRPATVCHNYAVKPARQLTRHTYHCVCQRHELSSIRHARVLKGQRYQCRRCGQPLCPGDGPHGS</sequence>
<keyword evidence="3" id="KW-1185">Reference proteome</keyword>
<dbReference type="EMBL" id="AQQV01000003">
    <property type="protein sequence ID" value="ORE86179.1"/>
    <property type="molecule type" value="Genomic_DNA"/>
</dbReference>
<reference evidence="2 3" key="1">
    <citation type="submission" date="2013-04" db="EMBL/GenBank/DDBJ databases">
        <title>Oceanococcus atlanticus 22II-S10r2 Genome Sequencing.</title>
        <authorList>
            <person name="Lai Q."/>
            <person name="Li G."/>
            <person name="Shao Z."/>
        </authorList>
    </citation>
    <scope>NUCLEOTIDE SEQUENCE [LARGE SCALE GENOMIC DNA]</scope>
    <source>
        <strain evidence="2 3">22II-S10r2</strain>
    </source>
</reference>
<dbReference type="Pfam" id="PF10263">
    <property type="entry name" value="SprT-like"/>
    <property type="match status" value="1"/>
</dbReference>
<feature type="domain" description="SprT-like" evidence="1">
    <location>
        <begin position="9"/>
        <end position="158"/>
    </location>
</feature>
<accession>A0A1Y1SC16</accession>
<dbReference type="SMART" id="SM00731">
    <property type="entry name" value="SprT"/>
    <property type="match status" value="1"/>
</dbReference>
<dbReference type="OrthoDB" id="267364at2"/>
<evidence type="ECO:0000259" key="1">
    <source>
        <dbReference type="SMART" id="SM00731"/>
    </source>
</evidence>
<dbReference type="PANTHER" id="PTHR38773:SF1">
    <property type="entry name" value="PROTEIN SPRT"/>
    <property type="match status" value="1"/>
</dbReference>
<dbReference type="InterPro" id="IPR006640">
    <property type="entry name" value="SprT-like_domain"/>
</dbReference>
<name>A0A1Y1SC16_9GAMM</name>